<accession>A0A371GH97</accession>
<dbReference type="AlphaFoldDB" id="A0A371GH97"/>
<evidence type="ECO:0000313" key="1">
    <source>
        <dbReference type="EMBL" id="RDX89939.1"/>
    </source>
</evidence>
<organism evidence="1 2">
    <name type="scientific">Mucuna pruriens</name>
    <name type="common">Velvet bean</name>
    <name type="synonym">Dolichos pruriens</name>
    <dbReference type="NCBI Taxonomy" id="157652"/>
    <lineage>
        <taxon>Eukaryota</taxon>
        <taxon>Viridiplantae</taxon>
        <taxon>Streptophyta</taxon>
        <taxon>Embryophyta</taxon>
        <taxon>Tracheophyta</taxon>
        <taxon>Spermatophyta</taxon>
        <taxon>Magnoliopsida</taxon>
        <taxon>eudicotyledons</taxon>
        <taxon>Gunneridae</taxon>
        <taxon>Pentapetalae</taxon>
        <taxon>rosids</taxon>
        <taxon>fabids</taxon>
        <taxon>Fabales</taxon>
        <taxon>Fabaceae</taxon>
        <taxon>Papilionoideae</taxon>
        <taxon>50 kb inversion clade</taxon>
        <taxon>NPAAA clade</taxon>
        <taxon>indigoferoid/millettioid clade</taxon>
        <taxon>Phaseoleae</taxon>
        <taxon>Mucuna</taxon>
    </lineage>
</organism>
<keyword evidence="2" id="KW-1185">Reference proteome</keyword>
<comment type="caution">
    <text evidence="1">The sequence shown here is derived from an EMBL/GenBank/DDBJ whole genome shotgun (WGS) entry which is preliminary data.</text>
</comment>
<name>A0A371GH97_MUCPR</name>
<proteinExistence type="predicted"/>
<protein>
    <submittedName>
        <fullName evidence="1">Uncharacterized protein</fullName>
    </submittedName>
</protein>
<evidence type="ECO:0000313" key="2">
    <source>
        <dbReference type="Proteomes" id="UP000257109"/>
    </source>
</evidence>
<feature type="non-terminal residue" evidence="1">
    <location>
        <position position="1"/>
    </location>
</feature>
<gene>
    <name evidence="1" type="ORF">CR513_28264</name>
</gene>
<sequence length="63" mass="7216">MQYAFPKPYLKVEPTPPLMNRKKDATKSLLGAWEQSNMLSLNLMSLTMVTNVKHSMMKTLENS</sequence>
<reference evidence="1" key="1">
    <citation type="submission" date="2018-05" db="EMBL/GenBank/DDBJ databases">
        <title>Draft genome of Mucuna pruriens seed.</title>
        <authorList>
            <person name="Nnadi N.E."/>
            <person name="Vos R."/>
            <person name="Hasami M.H."/>
            <person name="Devisetty U.K."/>
            <person name="Aguiy J.C."/>
        </authorList>
    </citation>
    <scope>NUCLEOTIDE SEQUENCE [LARGE SCALE GENOMIC DNA]</scope>
    <source>
        <strain evidence="1">JCA_2017</strain>
    </source>
</reference>
<dbReference type="EMBL" id="QJKJ01005527">
    <property type="protein sequence ID" value="RDX89939.1"/>
    <property type="molecule type" value="Genomic_DNA"/>
</dbReference>
<dbReference type="Proteomes" id="UP000257109">
    <property type="component" value="Unassembled WGS sequence"/>
</dbReference>